<dbReference type="EMBL" id="QGTJ01000002">
    <property type="protein sequence ID" value="PWV64893.1"/>
    <property type="molecule type" value="Genomic_DNA"/>
</dbReference>
<accession>A0A317MZ26</accession>
<keyword evidence="2" id="KW-1185">Reference proteome</keyword>
<dbReference type="AlphaFoldDB" id="A0A317MZ26"/>
<evidence type="ECO:0000313" key="1">
    <source>
        <dbReference type="EMBL" id="PWV64893.1"/>
    </source>
</evidence>
<organism evidence="1 2">
    <name type="scientific">Plasticicumulans acidivorans</name>
    <dbReference type="NCBI Taxonomy" id="886464"/>
    <lineage>
        <taxon>Bacteria</taxon>
        <taxon>Pseudomonadati</taxon>
        <taxon>Pseudomonadota</taxon>
        <taxon>Gammaproteobacteria</taxon>
        <taxon>Candidatus Competibacteraceae</taxon>
        <taxon>Plasticicumulans</taxon>
    </lineage>
</organism>
<dbReference type="RefSeq" id="WP_110017513.1">
    <property type="nucleotide sequence ID" value="NZ_QGTJ01000002.1"/>
</dbReference>
<comment type="caution">
    <text evidence="1">The sequence shown here is derived from an EMBL/GenBank/DDBJ whole genome shotgun (WGS) entry which is preliminary data.</text>
</comment>
<gene>
    <name evidence="1" type="ORF">C7443_102547</name>
</gene>
<reference evidence="1 2" key="1">
    <citation type="submission" date="2018-05" db="EMBL/GenBank/DDBJ databases">
        <title>Genomic Encyclopedia of Type Strains, Phase IV (KMG-IV): sequencing the most valuable type-strain genomes for metagenomic binning, comparative biology and taxonomic classification.</title>
        <authorList>
            <person name="Goeker M."/>
        </authorList>
    </citation>
    <scope>NUCLEOTIDE SEQUENCE [LARGE SCALE GENOMIC DNA]</scope>
    <source>
        <strain evidence="1 2">DSM 23606</strain>
    </source>
</reference>
<sequence>MSYNGPAPNDAALSARTRAAIEAMQAYFEARSRQAPRAECKQLERNWLSAVRRMRMGTAQ</sequence>
<protein>
    <submittedName>
        <fullName evidence="1">Uncharacterized protein</fullName>
    </submittedName>
</protein>
<name>A0A317MZ26_9GAMM</name>
<dbReference type="Proteomes" id="UP000246569">
    <property type="component" value="Unassembled WGS sequence"/>
</dbReference>
<evidence type="ECO:0000313" key="2">
    <source>
        <dbReference type="Proteomes" id="UP000246569"/>
    </source>
</evidence>
<proteinExistence type="predicted"/>